<keyword evidence="3" id="KW-1185">Reference proteome</keyword>
<organism evidence="2 3">
    <name type="scientific">Sphaerisporangium dianthi</name>
    <dbReference type="NCBI Taxonomy" id="1436120"/>
    <lineage>
        <taxon>Bacteria</taxon>
        <taxon>Bacillati</taxon>
        <taxon>Actinomycetota</taxon>
        <taxon>Actinomycetes</taxon>
        <taxon>Streptosporangiales</taxon>
        <taxon>Streptosporangiaceae</taxon>
        <taxon>Sphaerisporangium</taxon>
    </lineage>
</organism>
<dbReference type="InterPro" id="IPR007278">
    <property type="entry name" value="DUF397"/>
</dbReference>
<protein>
    <submittedName>
        <fullName evidence="2">DUF397 domain-containing protein</fullName>
    </submittedName>
</protein>
<feature type="domain" description="DUF397" evidence="1">
    <location>
        <begin position="10"/>
        <end position="55"/>
    </location>
</feature>
<dbReference type="EMBL" id="JBHSFP010000002">
    <property type="protein sequence ID" value="MFC4529792.1"/>
    <property type="molecule type" value="Genomic_DNA"/>
</dbReference>
<evidence type="ECO:0000313" key="2">
    <source>
        <dbReference type="EMBL" id="MFC4529792.1"/>
    </source>
</evidence>
<dbReference type="Proteomes" id="UP001596004">
    <property type="component" value="Unassembled WGS sequence"/>
</dbReference>
<name>A0ABV9CAE5_9ACTN</name>
<comment type="caution">
    <text evidence="2">The sequence shown here is derived from an EMBL/GenBank/DDBJ whole genome shotgun (WGS) entry which is preliminary data.</text>
</comment>
<evidence type="ECO:0000313" key="3">
    <source>
        <dbReference type="Proteomes" id="UP001596004"/>
    </source>
</evidence>
<dbReference type="Pfam" id="PF04149">
    <property type="entry name" value="DUF397"/>
    <property type="match status" value="1"/>
</dbReference>
<reference evidence="3" key="1">
    <citation type="journal article" date="2019" name="Int. J. Syst. Evol. Microbiol.">
        <title>The Global Catalogue of Microorganisms (GCM) 10K type strain sequencing project: providing services to taxonomists for standard genome sequencing and annotation.</title>
        <authorList>
            <consortium name="The Broad Institute Genomics Platform"/>
            <consortium name="The Broad Institute Genome Sequencing Center for Infectious Disease"/>
            <person name="Wu L."/>
            <person name="Ma J."/>
        </authorList>
    </citation>
    <scope>NUCLEOTIDE SEQUENCE [LARGE SCALE GENOMIC DNA]</scope>
    <source>
        <strain evidence="3">CGMCC 4.7132</strain>
    </source>
</reference>
<proteinExistence type="predicted"/>
<evidence type="ECO:0000259" key="1">
    <source>
        <dbReference type="Pfam" id="PF04149"/>
    </source>
</evidence>
<sequence>MENIDSRIGEWRKSSYSANGNCVETAIDRAGRTYLRDSKNLGPMISVSAREFAALCVFLAREADR</sequence>
<gene>
    <name evidence="2" type="ORF">ACFO60_03365</name>
</gene>
<accession>A0ABV9CAE5</accession>